<proteinExistence type="predicted"/>
<dbReference type="Proteomes" id="UP000680020">
    <property type="component" value="Unassembled WGS sequence"/>
</dbReference>
<accession>A0AB35BYV8</accession>
<comment type="caution">
    <text evidence="1">The sequence shown here is derived from an EMBL/GenBank/DDBJ whole genome shotgun (WGS) entry which is preliminary data.</text>
</comment>
<evidence type="ECO:0000313" key="1">
    <source>
        <dbReference type="EMBL" id="MBS7824450.1"/>
    </source>
</evidence>
<evidence type="ECO:0000313" key="2">
    <source>
        <dbReference type="Proteomes" id="UP000680020"/>
    </source>
</evidence>
<reference evidence="1" key="1">
    <citation type="submission" date="2021-03" db="EMBL/GenBank/DDBJ databases">
        <title>Identification and antibiotic profiling of Wohlfahrtiimonas chitiniclastica, an underestimated human pathogen.</title>
        <authorList>
            <person name="Kopf A."/>
            <person name="Bunk B."/>
            <person name="Coldewey S."/>
            <person name="Gunzer F."/>
            <person name="Riedel T."/>
            <person name="Schroettner P."/>
        </authorList>
    </citation>
    <scope>NUCLEOTIDE SEQUENCE</scope>
    <source>
        <strain evidence="1">DSM 100917</strain>
    </source>
</reference>
<gene>
    <name evidence="1" type="ORF">J7561_04445</name>
</gene>
<sequence length="167" mass="20012">MEVKKIDLLNEKEHTLIVYEESNASRHLMEWIQNEVLEGSFTGAYGFSVDDLDDMDEFRFHLNINPNSYYFVDSNVIETIILDQRMLGAFQEFLELCLETNNKVYIFWNSKYRRKNTEVDCNLLFDRVERRLFVIDDPDGRLERKNTLKERVFLKNYQSTSLLLYVL</sequence>
<dbReference type="EMBL" id="JAGIBU010000002">
    <property type="protein sequence ID" value="MBS7824450.1"/>
    <property type="molecule type" value="Genomic_DNA"/>
</dbReference>
<name>A0AB35BYV8_9GAMM</name>
<dbReference type="AlphaFoldDB" id="A0AB35BYV8"/>
<organism evidence="1 2">
    <name type="scientific">Wohlfahrtiimonas chitiniclastica</name>
    <dbReference type="NCBI Taxonomy" id="400946"/>
    <lineage>
        <taxon>Bacteria</taxon>
        <taxon>Pseudomonadati</taxon>
        <taxon>Pseudomonadota</taxon>
        <taxon>Gammaproteobacteria</taxon>
        <taxon>Cardiobacteriales</taxon>
        <taxon>Ignatzschineriaceae</taxon>
        <taxon>Wohlfahrtiimonas</taxon>
    </lineage>
</organism>
<dbReference type="RefSeq" id="WP_213403680.1">
    <property type="nucleotide sequence ID" value="NZ_JAGIBT010000008.1"/>
</dbReference>
<protein>
    <submittedName>
        <fullName evidence="1">Uncharacterized protein</fullName>
    </submittedName>
</protein>